<dbReference type="FunFam" id="3.90.1170.20:FF:000001">
    <property type="entry name" value="Nicotinate-nucleotide diphosphorylase (Carboxylating)"/>
    <property type="match status" value="1"/>
</dbReference>
<dbReference type="PANTHER" id="PTHR32179:SF3">
    <property type="entry name" value="NICOTINATE-NUCLEOTIDE PYROPHOSPHORYLASE [CARBOXYLATING]"/>
    <property type="match status" value="1"/>
</dbReference>
<evidence type="ECO:0000256" key="3">
    <source>
        <dbReference type="ARBA" id="ARBA00009400"/>
    </source>
</evidence>
<gene>
    <name evidence="15" type="primary">nadC</name>
    <name evidence="15" type="ORF">HMPREF9371_0564</name>
</gene>
<dbReference type="InterPro" id="IPR027277">
    <property type="entry name" value="NadC/ModD"/>
</dbReference>
<evidence type="ECO:0000256" key="4">
    <source>
        <dbReference type="ARBA" id="ARBA00011218"/>
    </source>
</evidence>
<evidence type="ECO:0000256" key="9">
    <source>
        <dbReference type="ARBA" id="ARBA00033102"/>
    </source>
</evidence>
<keyword evidence="16" id="KW-1185">Reference proteome</keyword>
<evidence type="ECO:0000256" key="7">
    <source>
        <dbReference type="ARBA" id="ARBA00022676"/>
    </source>
</evidence>
<keyword evidence="6" id="KW-0662">Pyridine nucleotide biosynthesis</keyword>
<dbReference type="PANTHER" id="PTHR32179">
    <property type="entry name" value="NICOTINATE-NUCLEOTIDE PYROPHOSPHORYLASE [CARBOXYLATING]"/>
    <property type="match status" value="1"/>
</dbReference>
<dbReference type="Proteomes" id="UP000003019">
    <property type="component" value="Unassembled WGS sequence"/>
</dbReference>
<reference evidence="15 16" key="1">
    <citation type="submission" date="2011-05" db="EMBL/GenBank/DDBJ databases">
        <authorList>
            <person name="Muzny D."/>
            <person name="Qin X."/>
            <person name="Deng J."/>
            <person name="Jiang H."/>
            <person name="Liu Y."/>
            <person name="Qu J."/>
            <person name="Song X.-Z."/>
            <person name="Zhang L."/>
            <person name="Thornton R."/>
            <person name="Coyle M."/>
            <person name="Francisco L."/>
            <person name="Jackson L."/>
            <person name="Javaid M."/>
            <person name="Korchina V."/>
            <person name="Kovar C."/>
            <person name="Mata R."/>
            <person name="Mathew T."/>
            <person name="Ngo R."/>
            <person name="Nguyen L."/>
            <person name="Nguyen N."/>
            <person name="Okwuonu G."/>
            <person name="Ongeri F."/>
            <person name="Pham C."/>
            <person name="Simmons D."/>
            <person name="Wilczek-Boney K."/>
            <person name="Hale W."/>
            <person name="Jakkamsetti A."/>
            <person name="Pham P."/>
            <person name="Ruth R."/>
            <person name="San Lucas F."/>
            <person name="Warren J."/>
            <person name="Zhang J."/>
            <person name="Zhao Z."/>
            <person name="Zhou C."/>
            <person name="Zhu D."/>
            <person name="Lee S."/>
            <person name="Bess C."/>
            <person name="Blankenburg K."/>
            <person name="Forbes L."/>
            <person name="Fu Q."/>
            <person name="Gubbala S."/>
            <person name="Hirani K."/>
            <person name="Jayaseelan J.C."/>
            <person name="Lara F."/>
            <person name="Munidasa M."/>
            <person name="Palculict T."/>
            <person name="Patil S."/>
            <person name="Pu L.-L."/>
            <person name="Saada N."/>
            <person name="Tang L."/>
            <person name="Weissenberger G."/>
            <person name="Zhu Y."/>
            <person name="Hemphill L."/>
            <person name="Shang Y."/>
            <person name="Youmans B."/>
            <person name="Ayvaz T."/>
            <person name="Ross M."/>
            <person name="Santibanez J."/>
            <person name="Aqrawi P."/>
            <person name="Gross S."/>
            <person name="Joshi V."/>
            <person name="Fowler G."/>
            <person name="Nazareth L."/>
            <person name="Reid J."/>
            <person name="Worley K."/>
            <person name="Petrosino J."/>
            <person name="Highlander S."/>
            <person name="Gibbs R."/>
        </authorList>
    </citation>
    <scope>NUCLEOTIDE SEQUENCE [LARGE SCALE GENOMIC DNA]</scope>
    <source>
        <strain evidence="15 16">871</strain>
    </source>
</reference>
<dbReference type="GO" id="GO:0009435">
    <property type="term" value="P:NAD+ biosynthetic process"/>
    <property type="evidence" value="ECO:0007669"/>
    <property type="project" value="UniProtKB-UniPathway"/>
</dbReference>
<evidence type="ECO:0000256" key="8">
    <source>
        <dbReference type="ARBA" id="ARBA00022679"/>
    </source>
</evidence>
<dbReference type="Pfam" id="PF02749">
    <property type="entry name" value="QRPTase_N"/>
    <property type="match status" value="1"/>
</dbReference>
<dbReference type="InterPro" id="IPR037128">
    <property type="entry name" value="Quinolinate_PRibosylTase_N_sf"/>
</dbReference>
<evidence type="ECO:0000256" key="11">
    <source>
        <dbReference type="ARBA" id="ARBA00069173"/>
    </source>
</evidence>
<dbReference type="PIRSF" id="PIRSF006250">
    <property type="entry name" value="NadC_ModD"/>
    <property type="match status" value="1"/>
</dbReference>
<proteinExistence type="inferred from homology"/>
<dbReference type="CDD" id="cd01572">
    <property type="entry name" value="QPRTase"/>
    <property type="match status" value="1"/>
</dbReference>
<comment type="caution">
    <text evidence="15">The sequence shown here is derived from an EMBL/GenBank/DDBJ whole genome shotgun (WGS) entry which is preliminary data.</text>
</comment>
<dbReference type="UniPathway" id="UPA00253">
    <property type="reaction ID" value="UER00331"/>
</dbReference>
<comment type="subunit">
    <text evidence="4">Hexamer formed by 3 homodimers.</text>
</comment>
<dbReference type="NCBIfam" id="TIGR00078">
    <property type="entry name" value="nadC"/>
    <property type="match status" value="1"/>
</dbReference>
<evidence type="ECO:0000313" key="15">
    <source>
        <dbReference type="EMBL" id="EGY53266.1"/>
    </source>
</evidence>
<evidence type="ECO:0000313" key="16">
    <source>
        <dbReference type="Proteomes" id="UP000003019"/>
    </source>
</evidence>
<evidence type="ECO:0000259" key="13">
    <source>
        <dbReference type="Pfam" id="PF01729"/>
    </source>
</evidence>
<evidence type="ECO:0000256" key="1">
    <source>
        <dbReference type="ARBA" id="ARBA00003237"/>
    </source>
</evidence>
<keyword evidence="8 12" id="KW-0808">Transferase</keyword>
<comment type="catalytic activity">
    <reaction evidence="10">
        <text>nicotinate beta-D-ribonucleotide + CO2 + diphosphate = quinolinate + 5-phospho-alpha-D-ribose 1-diphosphate + 2 H(+)</text>
        <dbReference type="Rhea" id="RHEA:12733"/>
        <dbReference type="ChEBI" id="CHEBI:15378"/>
        <dbReference type="ChEBI" id="CHEBI:16526"/>
        <dbReference type="ChEBI" id="CHEBI:29959"/>
        <dbReference type="ChEBI" id="CHEBI:33019"/>
        <dbReference type="ChEBI" id="CHEBI:57502"/>
        <dbReference type="ChEBI" id="CHEBI:58017"/>
        <dbReference type="EC" id="2.4.2.19"/>
    </reaction>
</comment>
<dbReference type="Pfam" id="PF01729">
    <property type="entry name" value="QRPTase_C"/>
    <property type="match status" value="1"/>
</dbReference>
<dbReference type="STRING" id="1032488.HMPREF9371_0564"/>
<comment type="similarity">
    <text evidence="3 12">Belongs to the NadC/ModD family.</text>
</comment>
<dbReference type="InterPro" id="IPR002638">
    <property type="entry name" value="Quinolinate_PRibosylTrfase_C"/>
</dbReference>
<accession>G4CG25</accession>
<evidence type="ECO:0000256" key="10">
    <source>
        <dbReference type="ARBA" id="ARBA00047445"/>
    </source>
</evidence>
<name>G4CG25_9NEIS</name>
<dbReference type="EMBL" id="AGAY01000020">
    <property type="protein sequence ID" value="EGY53266.1"/>
    <property type="molecule type" value="Genomic_DNA"/>
</dbReference>
<evidence type="ECO:0000256" key="12">
    <source>
        <dbReference type="PIRNR" id="PIRNR006250"/>
    </source>
</evidence>
<dbReference type="InterPro" id="IPR004393">
    <property type="entry name" value="NadC"/>
</dbReference>
<dbReference type="PATRIC" id="fig|1032488.3.peg.514"/>
<evidence type="ECO:0000256" key="2">
    <source>
        <dbReference type="ARBA" id="ARBA00004893"/>
    </source>
</evidence>
<comment type="pathway">
    <text evidence="2">Cofactor biosynthesis; NAD(+) biosynthesis; nicotinate D-ribonucleotide from quinolinate: step 1/1.</text>
</comment>
<dbReference type="EC" id="2.4.2.19" evidence="5"/>
<feature type="domain" description="Quinolinate phosphoribosyl transferase C-terminal" evidence="13">
    <location>
        <begin position="126"/>
        <end position="291"/>
    </location>
</feature>
<dbReference type="GO" id="GO:0005737">
    <property type="term" value="C:cytoplasm"/>
    <property type="evidence" value="ECO:0007669"/>
    <property type="project" value="TreeGrafter"/>
</dbReference>
<keyword evidence="7 12" id="KW-0328">Glycosyltransferase</keyword>
<feature type="domain" description="Quinolinate phosphoribosyl transferase N-terminal" evidence="14">
    <location>
        <begin position="39"/>
        <end position="124"/>
    </location>
</feature>
<sequence>MESPMPSFTTPPLLFPLPDVVLKPFVQQALLEDLGRRGDITSAAVIPASTQAELAVVSRENGVLAGMDLARLAFAQTDASIKFEALAADGTPVRAGQVLAKVGGSAHALLTAERTALNYLTHLSGIASMTAAAVAKIQDYPTRITCSRKTVPGLRTLQKYAVRAGGGCNHRLGLDDAMLIKDNHLVYSGSLQETVRRAKNLAGHLIPVEVEVDTLAQLEQALAGGADLVLLDNMDTETLKQAVAMCRGQARCEASGGITFNRLREVAAAGVDFIALGYLTHSSRALDIGLDFLSSN</sequence>
<organism evidence="15 16">
    <name type="scientific">Neisseria shayeganii 871</name>
    <dbReference type="NCBI Taxonomy" id="1032488"/>
    <lineage>
        <taxon>Bacteria</taxon>
        <taxon>Pseudomonadati</taxon>
        <taxon>Pseudomonadota</taxon>
        <taxon>Betaproteobacteria</taxon>
        <taxon>Neisseriales</taxon>
        <taxon>Neisseriaceae</taxon>
        <taxon>Neisseria</taxon>
    </lineage>
</organism>
<dbReference type="InterPro" id="IPR022412">
    <property type="entry name" value="Quinolinate_PRibosylTrfase_N"/>
</dbReference>
<evidence type="ECO:0000256" key="6">
    <source>
        <dbReference type="ARBA" id="ARBA00022642"/>
    </source>
</evidence>
<dbReference type="InterPro" id="IPR036068">
    <property type="entry name" value="Nicotinate_pribotase-like_C"/>
</dbReference>
<dbReference type="SUPFAM" id="SSF54675">
    <property type="entry name" value="Nicotinate/Quinolinate PRTase N-terminal domain-like"/>
    <property type="match status" value="1"/>
</dbReference>
<dbReference type="GO" id="GO:0034213">
    <property type="term" value="P:quinolinate catabolic process"/>
    <property type="evidence" value="ECO:0007669"/>
    <property type="project" value="TreeGrafter"/>
</dbReference>
<evidence type="ECO:0000256" key="5">
    <source>
        <dbReference type="ARBA" id="ARBA00011944"/>
    </source>
</evidence>
<comment type="function">
    <text evidence="1">Involved in the catabolism of quinolinic acid (QA).</text>
</comment>
<dbReference type="HOGENOM" id="CLU_039622_0_1_4"/>
<dbReference type="InterPro" id="IPR013785">
    <property type="entry name" value="Aldolase_TIM"/>
</dbReference>
<evidence type="ECO:0000259" key="14">
    <source>
        <dbReference type="Pfam" id="PF02749"/>
    </source>
</evidence>
<dbReference type="Gene3D" id="3.20.20.70">
    <property type="entry name" value="Aldolase class I"/>
    <property type="match status" value="1"/>
</dbReference>
<dbReference type="FunFam" id="3.20.20.70:FF:000030">
    <property type="entry name" value="Nicotinate-nucleotide pyrophosphorylase, carboxylating"/>
    <property type="match status" value="1"/>
</dbReference>
<dbReference type="SUPFAM" id="SSF51690">
    <property type="entry name" value="Nicotinate/Quinolinate PRTase C-terminal domain-like"/>
    <property type="match status" value="1"/>
</dbReference>
<dbReference type="GO" id="GO:0004514">
    <property type="term" value="F:nicotinate-nucleotide diphosphorylase (carboxylating) activity"/>
    <property type="evidence" value="ECO:0007669"/>
    <property type="project" value="UniProtKB-EC"/>
</dbReference>
<protein>
    <recommendedName>
        <fullName evidence="11">Probable nicotinate-nucleotide pyrophosphorylase [carboxylating]</fullName>
        <ecNumber evidence="5">2.4.2.19</ecNumber>
    </recommendedName>
    <alternativeName>
        <fullName evidence="9">Quinolinate phosphoribosyltransferase [decarboxylating]</fullName>
    </alternativeName>
</protein>
<dbReference type="Gene3D" id="3.90.1170.20">
    <property type="entry name" value="Quinolinate phosphoribosyl transferase, N-terminal domain"/>
    <property type="match status" value="1"/>
</dbReference>
<dbReference type="AlphaFoldDB" id="G4CG25"/>